<gene>
    <name evidence="1" type="ORF">F0U60_51055</name>
</gene>
<accession>A0ABY9XCD5</accession>
<dbReference type="Proteomes" id="UP001611383">
    <property type="component" value="Chromosome"/>
</dbReference>
<name>A0ABY9XCD5_9BACT</name>
<organism evidence="1 2">
    <name type="scientific">Archangium minus</name>
    <dbReference type="NCBI Taxonomy" id="83450"/>
    <lineage>
        <taxon>Bacteria</taxon>
        <taxon>Pseudomonadati</taxon>
        <taxon>Myxococcota</taxon>
        <taxon>Myxococcia</taxon>
        <taxon>Myxococcales</taxon>
        <taxon>Cystobacterineae</taxon>
        <taxon>Archangiaceae</taxon>
        <taxon>Archangium</taxon>
    </lineage>
</organism>
<keyword evidence="2" id="KW-1185">Reference proteome</keyword>
<sequence>MQFKSIYGFSLEPGTWQGEDIFRPRGLHGVLTVSERFERFVARHGFTNLRMTPIEEYVWDPHAPEPLPNTKEGSA</sequence>
<reference evidence="1 2" key="1">
    <citation type="submission" date="2019-08" db="EMBL/GenBank/DDBJ databases">
        <title>Archangium and Cystobacter genomes.</title>
        <authorList>
            <person name="Chen I.-C.K."/>
            <person name="Wielgoss S."/>
        </authorList>
    </citation>
    <scope>NUCLEOTIDE SEQUENCE [LARGE SCALE GENOMIC DNA]</scope>
    <source>
        <strain evidence="1 2">Cbm 6</strain>
    </source>
</reference>
<evidence type="ECO:0000313" key="2">
    <source>
        <dbReference type="Proteomes" id="UP001611383"/>
    </source>
</evidence>
<protein>
    <submittedName>
        <fullName evidence="1">Uncharacterized protein</fullName>
    </submittedName>
</protein>
<proteinExistence type="predicted"/>
<dbReference type="EMBL" id="CP043494">
    <property type="protein sequence ID" value="WNG53045.1"/>
    <property type="molecule type" value="Genomic_DNA"/>
</dbReference>
<evidence type="ECO:0000313" key="1">
    <source>
        <dbReference type="EMBL" id="WNG53045.1"/>
    </source>
</evidence>